<evidence type="ECO:0000313" key="3">
    <source>
        <dbReference type="Proteomes" id="UP000276379"/>
    </source>
</evidence>
<feature type="region of interest" description="Disordered" evidence="1">
    <location>
        <begin position="28"/>
        <end position="59"/>
    </location>
</feature>
<accession>A0A426SC12</accession>
<dbReference type="AlphaFoldDB" id="A0A426SC12"/>
<evidence type="ECO:0000256" key="1">
    <source>
        <dbReference type="SAM" id="MobiDB-lite"/>
    </source>
</evidence>
<name>A0A426SC12_9ACTN</name>
<dbReference type="EMBL" id="PDES01000003">
    <property type="protein sequence ID" value="RRQ88100.1"/>
    <property type="molecule type" value="Genomic_DNA"/>
</dbReference>
<protein>
    <submittedName>
        <fullName evidence="2">Uncharacterized protein</fullName>
    </submittedName>
</protein>
<sequence length="153" mass="15437">MKHFPDPQPVTERLSRALRDLSAVERWAAHTGTGGPSDGGAPDGGGPAGGGPEGPVVDEGWQGLRFGVATQSCDGMHEVVGITWSAPAGGGPCGEPAEADRVVLHSSVRALLDMAEHESGPAHTVVVLTARGPRVLSCRLGGTTVTVTGAGTD</sequence>
<comment type="caution">
    <text evidence="2">The sequence shown here is derived from an EMBL/GenBank/DDBJ whole genome shotgun (WGS) entry which is preliminary data.</text>
</comment>
<feature type="compositionally biased region" description="Gly residues" evidence="1">
    <location>
        <begin position="32"/>
        <end position="53"/>
    </location>
</feature>
<evidence type="ECO:0000313" key="2">
    <source>
        <dbReference type="EMBL" id="RRQ88100.1"/>
    </source>
</evidence>
<reference evidence="2 3" key="1">
    <citation type="submission" date="2017-10" db="EMBL/GenBank/DDBJ databases">
        <title>Draft genome of actinobacteria isolated from guarana (Paullinia cupana (Mart.) Ducke.</title>
        <authorList>
            <person name="Siqueira K.A."/>
            <person name="Liotti R.G."/>
            <person name="Mendes T.A."/>
            <person name="Soares M.A."/>
        </authorList>
    </citation>
    <scope>NUCLEOTIDE SEQUENCE [LARGE SCALE GENOMIC DNA]</scope>
    <source>
        <strain evidence="2 3">199</strain>
    </source>
</reference>
<gene>
    <name evidence="2" type="ORF">CQW44_08875</name>
</gene>
<organism evidence="2 3">
    <name type="scientific">Streptomyces griseofuscus</name>
    <dbReference type="NCBI Taxonomy" id="146922"/>
    <lineage>
        <taxon>Bacteria</taxon>
        <taxon>Bacillati</taxon>
        <taxon>Actinomycetota</taxon>
        <taxon>Actinomycetes</taxon>
        <taxon>Kitasatosporales</taxon>
        <taxon>Streptomycetaceae</taxon>
        <taxon>Streptomyces</taxon>
    </lineage>
</organism>
<proteinExistence type="predicted"/>
<keyword evidence="3" id="KW-1185">Reference proteome</keyword>
<dbReference type="RefSeq" id="WP_125207740.1">
    <property type="nucleotide sequence ID" value="NZ_PDER01000001.1"/>
</dbReference>
<dbReference type="Proteomes" id="UP000276379">
    <property type="component" value="Unassembled WGS sequence"/>
</dbReference>